<evidence type="ECO:0000256" key="1">
    <source>
        <dbReference type="ARBA" id="ARBA00022723"/>
    </source>
</evidence>
<dbReference type="InterPro" id="IPR008979">
    <property type="entry name" value="Galactose-bd-like_sf"/>
</dbReference>
<keyword evidence="8" id="KW-1185">Reference proteome</keyword>
<evidence type="ECO:0000313" key="7">
    <source>
        <dbReference type="EMBL" id="MFC5406695.1"/>
    </source>
</evidence>
<evidence type="ECO:0000259" key="6">
    <source>
        <dbReference type="PROSITE" id="PS50022"/>
    </source>
</evidence>
<dbReference type="SUPFAM" id="SSF49785">
    <property type="entry name" value="Galactose-binding domain-like"/>
    <property type="match status" value="3"/>
</dbReference>
<accession>A0ABW0I2E7</accession>
<dbReference type="InterPro" id="IPR017853">
    <property type="entry name" value="GH"/>
</dbReference>
<feature type="chain" id="PRO_5047304016" evidence="5">
    <location>
        <begin position="30"/>
        <end position="1781"/>
    </location>
</feature>
<dbReference type="InterPro" id="IPR013529">
    <property type="entry name" value="Glyco_hydro_42_N"/>
</dbReference>
<evidence type="ECO:0000256" key="3">
    <source>
        <dbReference type="ARBA" id="ARBA00022833"/>
    </source>
</evidence>
<dbReference type="Pfam" id="PF02449">
    <property type="entry name" value="Glyco_hydro_42"/>
    <property type="match status" value="1"/>
</dbReference>
<proteinExistence type="predicted"/>
<keyword evidence="3" id="KW-0862">Zinc</keyword>
<dbReference type="PROSITE" id="PS50022">
    <property type="entry name" value="FA58C_3"/>
    <property type="match status" value="2"/>
</dbReference>
<gene>
    <name evidence="7" type="ORF">ACFPOF_28525</name>
</gene>
<feature type="domain" description="F5/8 type C" evidence="6">
    <location>
        <begin position="22"/>
        <end position="164"/>
    </location>
</feature>
<protein>
    <submittedName>
        <fullName evidence="7">Discoidin domain-containing protein</fullName>
    </submittedName>
</protein>
<dbReference type="PANTHER" id="PTHR36447:SF2">
    <property type="entry name" value="BETA-GALACTOSIDASE YESZ"/>
    <property type="match status" value="1"/>
</dbReference>
<dbReference type="InterPro" id="IPR029062">
    <property type="entry name" value="Class_I_gatase-like"/>
</dbReference>
<dbReference type="Gene3D" id="3.20.20.80">
    <property type="entry name" value="Glycosidases"/>
    <property type="match status" value="1"/>
</dbReference>
<keyword evidence="2" id="KW-0378">Hydrolase</keyword>
<evidence type="ECO:0000256" key="4">
    <source>
        <dbReference type="ARBA" id="ARBA00023295"/>
    </source>
</evidence>
<feature type="signal peptide" evidence="5">
    <location>
        <begin position="1"/>
        <end position="29"/>
    </location>
</feature>
<evidence type="ECO:0000256" key="2">
    <source>
        <dbReference type="ARBA" id="ARBA00022801"/>
    </source>
</evidence>
<dbReference type="RefSeq" id="WP_378138787.1">
    <property type="nucleotide sequence ID" value="NZ_JBHSMI010000056.1"/>
</dbReference>
<dbReference type="SUPFAM" id="SSF51445">
    <property type="entry name" value="(Trans)glycosidases"/>
    <property type="match status" value="1"/>
</dbReference>
<dbReference type="InterPro" id="IPR003476">
    <property type="entry name" value="Glyco_hydro_42"/>
</dbReference>
<reference evidence="8" key="1">
    <citation type="journal article" date="2019" name="Int. J. Syst. Evol. Microbiol.">
        <title>The Global Catalogue of Microorganisms (GCM) 10K type strain sequencing project: providing services to taxonomists for standard genome sequencing and annotation.</title>
        <authorList>
            <consortium name="The Broad Institute Genomics Platform"/>
            <consortium name="The Broad Institute Genome Sequencing Center for Infectious Disease"/>
            <person name="Wu L."/>
            <person name="Ma J."/>
        </authorList>
    </citation>
    <scope>NUCLEOTIDE SEQUENCE [LARGE SCALE GENOMIC DNA]</scope>
    <source>
        <strain evidence="8">CGMCC 1.18575</strain>
    </source>
</reference>
<dbReference type="InterPro" id="IPR000421">
    <property type="entry name" value="FA58C"/>
</dbReference>
<organism evidence="7 8">
    <name type="scientific">Cohnella soli</name>
    <dbReference type="NCBI Taxonomy" id="425005"/>
    <lineage>
        <taxon>Bacteria</taxon>
        <taxon>Bacillati</taxon>
        <taxon>Bacillota</taxon>
        <taxon>Bacilli</taxon>
        <taxon>Bacillales</taxon>
        <taxon>Paenibacillaceae</taxon>
        <taxon>Cohnella</taxon>
    </lineage>
</organism>
<keyword evidence="5" id="KW-0732">Signal</keyword>
<evidence type="ECO:0000256" key="5">
    <source>
        <dbReference type="SAM" id="SignalP"/>
    </source>
</evidence>
<dbReference type="Gene3D" id="2.60.120.260">
    <property type="entry name" value="Galactose-binding domain-like"/>
    <property type="match status" value="3"/>
</dbReference>
<dbReference type="PANTHER" id="PTHR36447">
    <property type="entry name" value="BETA-GALACTOSIDASE GANA"/>
    <property type="match status" value="1"/>
</dbReference>
<keyword evidence="1" id="KW-0479">Metal-binding</keyword>
<feature type="domain" description="F5/8 type C" evidence="6">
    <location>
        <begin position="1637"/>
        <end position="1781"/>
    </location>
</feature>
<dbReference type="EMBL" id="JBHSMI010000056">
    <property type="protein sequence ID" value="MFC5406695.1"/>
    <property type="molecule type" value="Genomic_DNA"/>
</dbReference>
<sequence>MLNRRLKALAVGAALVTLMLWGRSPAADASNLDLPVSLVTASSSQAGNGPAKASDDIHLDAGNKWAANAAPTSSSPQWIKFDLGSAKYVGAIEIYPNIGHGPKAFTIETSTDDVSYAVQKTVNLTADKRTFHDWTPLKARYVRIKATSGFNNDVQLREVYLFSKILPHRVSTLSAGDLYDFSRSTEAGFDALKRANIQLVNPIIVGYAPDFTVQTLPNGGDPADDANYDWTYADEMVNRFTSHGFDMFIGENLGLLTPYWSQLKTPLIDENGSQFLDEVKANPFVDDTLTLYSTYNKKVAQHFSDNPYVRLQAITGPGYFGGVEIYGGDIVNPTLWVYDDNAKAKFRQWLQTKYATIADVNLAWGTTYAGWSDIQPPKPLRTGMPGSYDTRQSWSDLMFWLRDHLANYTRQTIEAVRSATDKPLYIETDGGHWFSPMESQASLGMAARIAADYKPFVFASSGGDEVFGAAGIAAAARFYGFDTAIDNANYENKKLSDDTMFSLLAKGIGTFNNSNMAEDFAGSGWTGTEHTTGWDPTGTYTGTQELQQYAQRSGRLLAVDPLPEGVDVAIYNSFYSSNYRKGYRYDDYMNIYDRDHGLGFNVRPFASWSHYLDTPDVIDDFLIEDGVLANYKLLVSANSSLTLTSDVAQSSLLNWVHGGKAIVGFGKDSFNYKLNLATRSVSGDTNVASWMMGISGGSTATTTASRTASVAANKPAWLTSLKVGETAQFTVSDSSQAQVFTSLLPGATPVLVDGNGNALMVEYSYGSGKVLYSTIPVSDSEMFYDAFMGKILHDFADHVGVVRKVKYDGDRYHVAYMGTNKQNGNKFAVVADPEYMSNGQTLKIEADSSLNGSVMEVDLTAPWTQVVGGRIKEESLELPQKRITYTASSTQPLLVNSLPYGYLPVTEVSAGMHEKPFNPKSVVDLPKEEAGYWKGGSASPDKPQTLIADFGDVYPVSGMELYPIGDKDEREIFSFETGSYNGWTTTGVAFGTAPTSGTHFGAISGIKGKYWADSQWGGEAATGTLRSPNFTIDKDVLSLRIVGYDGPAGTDNRNFIYIRRVSDNAILYTVKPPQSDAFVTRRLEVTRDIGTEAYLEIVDNDTAAAYGWLGADAVALGSYRENKDIPEYAFEQGSFAGWTVTGTAFGSAPTTSDHGGLVKGWRGSYWADSKSGGDAATGTLTSGSFLPEKELLKFRIAGFDGGAGDSNLNFVYLRRASDDAILLTAKPPQSDSFTEVTWDVTPYMGTRVYIQAVDGNFGSLYGWLGIDDIFFSGNYGFERGTYSGWTATGNGFGTAPTYQHSDENLPWSKKILDVPGYDGKYYAGTHAAGNIATGTLTSKTFVIEKPVLSYLAAGYDGRSGSSNQNYYWLIRASDNVPLYVAKPPQAGHFVQKYWDVSAYIGTEVYVKVEDGVAYDVVDNKDYGWLAFDDLTQLENFDFEVGTWGGWTKTGTAFGGSPQAYNPLGSVDGFRGSYYAASYVGGESATGTLTSRAFVLENGIFSFRKAGYDGPSGTSNQNFYYLRRASDNAILFTAKPPQSDKFSLQTWDVSAYVGEKVIFQVVDGNASGANAWLAVDDINWRGSGPKSFTVQTSTDGVNWGPAVLTVADQGNKDDAYAWTPVSARYVKLNITEGYADSVMIRQLAFRRSLTPLSVAAVTASSQAAGYEAAKAVDGITESDVNMWAPVGSPPAWIQFDLGSAKSVRAVEVFPRNNILAQKLGPKAFTIETSADGISWTTVYTAKNSGQNDVIYSFPAVNARYVKLNVSAGWNDTAQIREVRIYP</sequence>
<dbReference type="SUPFAM" id="SSF52317">
    <property type="entry name" value="Class I glutamine amidotransferase-like"/>
    <property type="match status" value="1"/>
</dbReference>
<name>A0ABW0I2E7_9BACL</name>
<dbReference type="Proteomes" id="UP001596113">
    <property type="component" value="Unassembled WGS sequence"/>
</dbReference>
<evidence type="ECO:0000313" key="8">
    <source>
        <dbReference type="Proteomes" id="UP001596113"/>
    </source>
</evidence>
<comment type="caution">
    <text evidence="7">The sequence shown here is derived from an EMBL/GenBank/DDBJ whole genome shotgun (WGS) entry which is preliminary data.</text>
</comment>
<keyword evidence="4" id="KW-0326">Glycosidase</keyword>
<dbReference type="Pfam" id="PF00754">
    <property type="entry name" value="F5_F8_type_C"/>
    <property type="match status" value="2"/>
</dbReference>